<evidence type="ECO:0000256" key="1">
    <source>
        <dbReference type="SAM" id="MobiDB-lite"/>
    </source>
</evidence>
<name>A0A0C9XC60_9AGAR</name>
<evidence type="ECO:0000313" key="2">
    <source>
        <dbReference type="EMBL" id="KIJ95341.1"/>
    </source>
</evidence>
<accession>A0A0C9XC60</accession>
<protein>
    <submittedName>
        <fullName evidence="2">Uncharacterized protein</fullName>
    </submittedName>
</protein>
<sequence length="102" mass="11421">MYFLADPLPSVNRPSMKKTNPPRQCLCGPTLSSGKTPLTSQSELPLDCLFSTAEPDYLFELPELCRSSGRPFRHHICMASSFQCVVKATEPGSWIRRGFCRP</sequence>
<reference evidence="2 3" key="1">
    <citation type="submission" date="2014-04" db="EMBL/GenBank/DDBJ databases">
        <authorList>
            <consortium name="DOE Joint Genome Institute"/>
            <person name="Kuo A."/>
            <person name="Kohler A."/>
            <person name="Nagy L.G."/>
            <person name="Floudas D."/>
            <person name="Copeland A."/>
            <person name="Barry K.W."/>
            <person name="Cichocki N."/>
            <person name="Veneault-Fourrey C."/>
            <person name="LaButti K."/>
            <person name="Lindquist E.A."/>
            <person name="Lipzen A."/>
            <person name="Lundell T."/>
            <person name="Morin E."/>
            <person name="Murat C."/>
            <person name="Sun H."/>
            <person name="Tunlid A."/>
            <person name="Henrissat B."/>
            <person name="Grigoriev I.V."/>
            <person name="Hibbett D.S."/>
            <person name="Martin F."/>
            <person name="Nordberg H.P."/>
            <person name="Cantor M.N."/>
            <person name="Hua S.X."/>
        </authorList>
    </citation>
    <scope>NUCLEOTIDE SEQUENCE [LARGE SCALE GENOMIC DNA]</scope>
    <source>
        <strain evidence="2 3">LaAM-08-1</strain>
    </source>
</reference>
<dbReference type="Proteomes" id="UP000054477">
    <property type="component" value="Unassembled WGS sequence"/>
</dbReference>
<dbReference type="AlphaFoldDB" id="A0A0C9XC60"/>
<dbReference type="HOGENOM" id="CLU_2277927_0_0_1"/>
<keyword evidence="3" id="KW-1185">Reference proteome</keyword>
<organism evidence="2 3">
    <name type="scientific">Laccaria amethystina LaAM-08-1</name>
    <dbReference type="NCBI Taxonomy" id="1095629"/>
    <lineage>
        <taxon>Eukaryota</taxon>
        <taxon>Fungi</taxon>
        <taxon>Dikarya</taxon>
        <taxon>Basidiomycota</taxon>
        <taxon>Agaricomycotina</taxon>
        <taxon>Agaricomycetes</taxon>
        <taxon>Agaricomycetidae</taxon>
        <taxon>Agaricales</taxon>
        <taxon>Agaricineae</taxon>
        <taxon>Hydnangiaceae</taxon>
        <taxon>Laccaria</taxon>
    </lineage>
</organism>
<proteinExistence type="predicted"/>
<evidence type="ECO:0000313" key="3">
    <source>
        <dbReference type="Proteomes" id="UP000054477"/>
    </source>
</evidence>
<dbReference type="EMBL" id="KN838759">
    <property type="protein sequence ID" value="KIJ95341.1"/>
    <property type="molecule type" value="Genomic_DNA"/>
</dbReference>
<gene>
    <name evidence="2" type="ORF">K443DRAFT_638932</name>
</gene>
<feature type="region of interest" description="Disordered" evidence="1">
    <location>
        <begin position="1"/>
        <end position="21"/>
    </location>
</feature>
<reference evidence="3" key="2">
    <citation type="submission" date="2015-01" db="EMBL/GenBank/DDBJ databases">
        <title>Evolutionary Origins and Diversification of the Mycorrhizal Mutualists.</title>
        <authorList>
            <consortium name="DOE Joint Genome Institute"/>
            <consortium name="Mycorrhizal Genomics Consortium"/>
            <person name="Kohler A."/>
            <person name="Kuo A."/>
            <person name="Nagy L.G."/>
            <person name="Floudas D."/>
            <person name="Copeland A."/>
            <person name="Barry K.W."/>
            <person name="Cichocki N."/>
            <person name="Veneault-Fourrey C."/>
            <person name="LaButti K."/>
            <person name="Lindquist E.A."/>
            <person name="Lipzen A."/>
            <person name="Lundell T."/>
            <person name="Morin E."/>
            <person name="Murat C."/>
            <person name="Riley R."/>
            <person name="Ohm R."/>
            <person name="Sun H."/>
            <person name="Tunlid A."/>
            <person name="Henrissat B."/>
            <person name="Grigoriev I.V."/>
            <person name="Hibbett D.S."/>
            <person name="Martin F."/>
        </authorList>
    </citation>
    <scope>NUCLEOTIDE SEQUENCE [LARGE SCALE GENOMIC DNA]</scope>
    <source>
        <strain evidence="3">LaAM-08-1</strain>
    </source>
</reference>